<dbReference type="EMBL" id="AJWY01004387">
    <property type="protein sequence ID" value="EKC72516.1"/>
    <property type="molecule type" value="Genomic_DNA"/>
</dbReference>
<name>K1ULV8_9ZZZZ</name>
<accession>K1ULV8</accession>
<gene>
    <name evidence="4" type="ORF">LEA_06702</name>
</gene>
<dbReference type="GO" id="GO:0016020">
    <property type="term" value="C:membrane"/>
    <property type="evidence" value="ECO:0007669"/>
    <property type="project" value="UniProtKB-SubCell"/>
</dbReference>
<protein>
    <submittedName>
        <fullName evidence="4">Flagellar motor protein MotB</fullName>
    </submittedName>
</protein>
<feature type="non-terminal residue" evidence="4">
    <location>
        <position position="53"/>
    </location>
</feature>
<dbReference type="Pfam" id="PF13677">
    <property type="entry name" value="MotB_plug"/>
    <property type="match status" value="1"/>
</dbReference>
<comment type="subcellular location">
    <subcellularLocation>
        <location evidence="1">Membrane</location>
    </subcellularLocation>
</comment>
<evidence type="ECO:0000256" key="2">
    <source>
        <dbReference type="ARBA" id="ARBA00023136"/>
    </source>
</evidence>
<keyword evidence="4" id="KW-0282">Flagellum</keyword>
<comment type="caution">
    <text evidence="4">The sequence shown here is derived from an EMBL/GenBank/DDBJ whole genome shotgun (WGS) entry which is preliminary data.</text>
</comment>
<evidence type="ECO:0000313" key="4">
    <source>
        <dbReference type="EMBL" id="EKC72516.1"/>
    </source>
</evidence>
<proteinExistence type="predicted"/>
<keyword evidence="2" id="KW-0472">Membrane</keyword>
<sequence length="53" mass="6192">MAKRRAGGGEEKGNWLDTYADMVTLLLCFFVLLYSASSVDETKWQYIYQFLYV</sequence>
<keyword evidence="4" id="KW-0969">Cilium</keyword>
<dbReference type="AlphaFoldDB" id="K1ULV8"/>
<dbReference type="InterPro" id="IPR025713">
    <property type="entry name" value="MotB-like_N_dom"/>
</dbReference>
<reference evidence="4" key="1">
    <citation type="journal article" date="2013" name="Environ. Microbiol.">
        <title>Microbiota from the distal guts of lean and obese adolescents exhibit partial functional redundancy besides clear differences in community structure.</title>
        <authorList>
            <person name="Ferrer M."/>
            <person name="Ruiz A."/>
            <person name="Lanza F."/>
            <person name="Haange S.B."/>
            <person name="Oberbach A."/>
            <person name="Till H."/>
            <person name="Bargiela R."/>
            <person name="Campoy C."/>
            <person name="Segura M.T."/>
            <person name="Richter M."/>
            <person name="von Bergen M."/>
            <person name="Seifert J."/>
            <person name="Suarez A."/>
        </authorList>
    </citation>
    <scope>NUCLEOTIDE SEQUENCE</scope>
</reference>
<keyword evidence="4" id="KW-0966">Cell projection</keyword>
<organism evidence="4">
    <name type="scientific">human gut metagenome</name>
    <dbReference type="NCBI Taxonomy" id="408170"/>
    <lineage>
        <taxon>unclassified sequences</taxon>
        <taxon>metagenomes</taxon>
        <taxon>organismal metagenomes</taxon>
    </lineage>
</organism>
<feature type="domain" description="Motility protein B-like N-terminal" evidence="3">
    <location>
        <begin position="6"/>
        <end position="49"/>
    </location>
</feature>
<evidence type="ECO:0000256" key="1">
    <source>
        <dbReference type="ARBA" id="ARBA00004370"/>
    </source>
</evidence>
<evidence type="ECO:0000259" key="3">
    <source>
        <dbReference type="Pfam" id="PF13677"/>
    </source>
</evidence>